<evidence type="ECO:0008006" key="4">
    <source>
        <dbReference type="Google" id="ProtNLM"/>
    </source>
</evidence>
<evidence type="ECO:0000313" key="3">
    <source>
        <dbReference type="Proteomes" id="UP000474296"/>
    </source>
</evidence>
<dbReference type="AlphaFoldDB" id="A0A6M0CIN7"/>
<evidence type="ECO:0000313" key="2">
    <source>
        <dbReference type="EMBL" id="NER16823.1"/>
    </source>
</evidence>
<dbReference type="EMBL" id="JAABOQ010000002">
    <property type="protein sequence ID" value="NER16823.1"/>
    <property type="molecule type" value="Genomic_DNA"/>
</dbReference>
<comment type="caution">
    <text evidence="2">The sequence shown here is derived from an EMBL/GenBank/DDBJ whole genome shotgun (WGS) entry which is preliminary data.</text>
</comment>
<name>A0A6M0CIN7_9FLAO</name>
<reference evidence="2 3" key="1">
    <citation type="submission" date="2020-01" db="EMBL/GenBank/DDBJ databases">
        <title>Spongiivirga citrea KCTC 32990T.</title>
        <authorList>
            <person name="Wang G."/>
        </authorList>
    </citation>
    <scope>NUCLEOTIDE SEQUENCE [LARGE SCALE GENOMIC DNA]</scope>
    <source>
        <strain evidence="2 3">KCTC 32990</strain>
    </source>
</reference>
<dbReference type="PROSITE" id="PS51257">
    <property type="entry name" value="PROKAR_LIPOPROTEIN"/>
    <property type="match status" value="1"/>
</dbReference>
<feature type="chain" id="PRO_5026787843" description="Cardiolipin synthetase" evidence="1">
    <location>
        <begin position="22"/>
        <end position="211"/>
    </location>
</feature>
<feature type="signal peptide" evidence="1">
    <location>
        <begin position="1"/>
        <end position="21"/>
    </location>
</feature>
<evidence type="ECO:0000256" key="1">
    <source>
        <dbReference type="SAM" id="SignalP"/>
    </source>
</evidence>
<dbReference type="Proteomes" id="UP000474296">
    <property type="component" value="Unassembled WGS sequence"/>
</dbReference>
<protein>
    <recommendedName>
        <fullName evidence="4">Cardiolipin synthetase</fullName>
    </recommendedName>
</protein>
<organism evidence="2 3">
    <name type="scientific">Spongiivirga citrea</name>
    <dbReference type="NCBI Taxonomy" id="1481457"/>
    <lineage>
        <taxon>Bacteria</taxon>
        <taxon>Pseudomonadati</taxon>
        <taxon>Bacteroidota</taxon>
        <taxon>Flavobacteriia</taxon>
        <taxon>Flavobacteriales</taxon>
        <taxon>Flavobacteriaceae</taxon>
        <taxon>Spongiivirga</taxon>
    </lineage>
</organism>
<accession>A0A6M0CIN7</accession>
<keyword evidence="1" id="KW-0732">Signal</keyword>
<dbReference type="RefSeq" id="WP_164030360.1">
    <property type="nucleotide sequence ID" value="NZ_JAABOQ010000002.1"/>
</dbReference>
<sequence>MKNLLLLIFAITMLISCSSSKMVQQYKNPETVSFEANKVLVIGITPDEDVREIFEKRVVKSLEKQNVRAVKSIDFFESSFTNNKQSLEQLNNIENQLLDAGFDAILFAKVIGKEDKVSIIQSYNNLGREFHTFEDYYFSNQHLYLNEQKQSYTVYNTETSLYCICPGKERELLWRGEIEVVDADNVNRNINKYLNILFKGLKDNQLLVSAL</sequence>
<gene>
    <name evidence="2" type="ORF">GWK10_06355</name>
</gene>
<proteinExistence type="predicted"/>
<keyword evidence="3" id="KW-1185">Reference proteome</keyword>